<dbReference type="Proteomes" id="UP001055811">
    <property type="component" value="Linkage Group LG02"/>
</dbReference>
<gene>
    <name evidence="1" type="ORF">L2E82_12602</name>
</gene>
<comment type="caution">
    <text evidence="1">The sequence shown here is derived from an EMBL/GenBank/DDBJ whole genome shotgun (WGS) entry which is preliminary data.</text>
</comment>
<keyword evidence="2" id="KW-1185">Reference proteome</keyword>
<proteinExistence type="predicted"/>
<name>A0ACB9GHL0_CICIN</name>
<organism evidence="1 2">
    <name type="scientific">Cichorium intybus</name>
    <name type="common">Chicory</name>
    <dbReference type="NCBI Taxonomy" id="13427"/>
    <lineage>
        <taxon>Eukaryota</taxon>
        <taxon>Viridiplantae</taxon>
        <taxon>Streptophyta</taxon>
        <taxon>Embryophyta</taxon>
        <taxon>Tracheophyta</taxon>
        <taxon>Spermatophyta</taxon>
        <taxon>Magnoliopsida</taxon>
        <taxon>eudicotyledons</taxon>
        <taxon>Gunneridae</taxon>
        <taxon>Pentapetalae</taxon>
        <taxon>asterids</taxon>
        <taxon>campanulids</taxon>
        <taxon>Asterales</taxon>
        <taxon>Asteraceae</taxon>
        <taxon>Cichorioideae</taxon>
        <taxon>Cichorieae</taxon>
        <taxon>Cichoriinae</taxon>
        <taxon>Cichorium</taxon>
    </lineage>
</organism>
<reference evidence="2" key="1">
    <citation type="journal article" date="2022" name="Mol. Ecol. Resour.">
        <title>The genomes of chicory, endive, great burdock and yacon provide insights into Asteraceae palaeo-polyploidization history and plant inulin production.</title>
        <authorList>
            <person name="Fan W."/>
            <person name="Wang S."/>
            <person name="Wang H."/>
            <person name="Wang A."/>
            <person name="Jiang F."/>
            <person name="Liu H."/>
            <person name="Zhao H."/>
            <person name="Xu D."/>
            <person name="Zhang Y."/>
        </authorList>
    </citation>
    <scope>NUCLEOTIDE SEQUENCE [LARGE SCALE GENOMIC DNA]</scope>
    <source>
        <strain evidence="2">cv. Punajuju</strain>
    </source>
</reference>
<protein>
    <submittedName>
        <fullName evidence="1">Uncharacterized protein</fullName>
    </submittedName>
</protein>
<accession>A0ACB9GHL0</accession>
<dbReference type="EMBL" id="CM042010">
    <property type="protein sequence ID" value="KAI3782551.1"/>
    <property type="molecule type" value="Genomic_DNA"/>
</dbReference>
<evidence type="ECO:0000313" key="2">
    <source>
        <dbReference type="Proteomes" id="UP001055811"/>
    </source>
</evidence>
<sequence length="75" mass="8096">MKTSLLFGLSLYTNTLPWFLPFHTAMVHRPTSGRNRHRLLITVGIVAALLGSSLFTQPSPCAYISAISSGPVALP</sequence>
<reference evidence="1 2" key="2">
    <citation type="journal article" date="2022" name="Mol. Ecol. Resour.">
        <title>The genomes of chicory, endive, great burdock and yacon provide insights into Asteraceae paleo-polyploidization history and plant inulin production.</title>
        <authorList>
            <person name="Fan W."/>
            <person name="Wang S."/>
            <person name="Wang H."/>
            <person name="Wang A."/>
            <person name="Jiang F."/>
            <person name="Liu H."/>
            <person name="Zhao H."/>
            <person name="Xu D."/>
            <person name="Zhang Y."/>
        </authorList>
    </citation>
    <scope>NUCLEOTIDE SEQUENCE [LARGE SCALE GENOMIC DNA]</scope>
    <source>
        <strain evidence="2">cv. Punajuju</strain>
        <tissue evidence="1">Leaves</tissue>
    </source>
</reference>
<evidence type="ECO:0000313" key="1">
    <source>
        <dbReference type="EMBL" id="KAI3782551.1"/>
    </source>
</evidence>